<evidence type="ECO:0000256" key="12">
    <source>
        <dbReference type="RuleBase" id="RU000483"/>
    </source>
</evidence>
<dbReference type="InterPro" id="IPR035908">
    <property type="entry name" value="F0_ATP_A_sf"/>
</dbReference>
<dbReference type="EMBL" id="MPKA01000062">
    <property type="protein sequence ID" value="OLU46639.1"/>
    <property type="molecule type" value="Genomic_DNA"/>
</dbReference>
<dbReference type="PANTHER" id="PTHR42823">
    <property type="entry name" value="ATP SYNTHASE SUBUNIT A, CHLOROPLASTIC"/>
    <property type="match status" value="1"/>
</dbReference>
<dbReference type="CDD" id="cd00310">
    <property type="entry name" value="ATP-synt_Fo_a_6"/>
    <property type="match status" value="1"/>
</dbReference>
<dbReference type="Proteomes" id="UP000186705">
    <property type="component" value="Unassembled WGS sequence"/>
</dbReference>
<name>A0A1U7NMW5_9FIRM</name>
<evidence type="ECO:0000256" key="11">
    <source>
        <dbReference type="HAMAP-Rule" id="MF_01393"/>
    </source>
</evidence>
<evidence type="ECO:0000313" key="13">
    <source>
        <dbReference type="EMBL" id="OLU46639.1"/>
    </source>
</evidence>
<evidence type="ECO:0000256" key="1">
    <source>
        <dbReference type="ARBA" id="ARBA00004141"/>
    </source>
</evidence>
<dbReference type="GO" id="GO:0046933">
    <property type="term" value="F:proton-transporting ATP synthase activity, rotational mechanism"/>
    <property type="evidence" value="ECO:0007669"/>
    <property type="project" value="UniProtKB-UniRule"/>
</dbReference>
<dbReference type="PANTHER" id="PTHR42823:SF3">
    <property type="entry name" value="ATP SYNTHASE SUBUNIT A, CHLOROPLASTIC"/>
    <property type="match status" value="1"/>
</dbReference>
<keyword evidence="6 11" id="KW-0375">Hydrogen ion transport</keyword>
<dbReference type="OrthoDB" id="9789241at2"/>
<comment type="subcellular location">
    <subcellularLocation>
        <location evidence="11 12">Cell membrane</location>
        <topology evidence="11 12">Multi-pass membrane protein</topology>
    </subcellularLocation>
    <subcellularLocation>
        <location evidence="1">Membrane</location>
        <topology evidence="1">Multi-pass membrane protein</topology>
    </subcellularLocation>
</comment>
<feature type="transmembrane region" description="Helical" evidence="11">
    <location>
        <begin position="167"/>
        <end position="185"/>
    </location>
</feature>
<evidence type="ECO:0000256" key="6">
    <source>
        <dbReference type="ARBA" id="ARBA00022781"/>
    </source>
</evidence>
<dbReference type="RefSeq" id="WP_076341288.1">
    <property type="nucleotide sequence ID" value="NZ_CAJTMI010000020.1"/>
</dbReference>
<evidence type="ECO:0000256" key="9">
    <source>
        <dbReference type="ARBA" id="ARBA00023136"/>
    </source>
</evidence>
<comment type="function">
    <text evidence="11 12">Key component of the proton channel; it plays a direct role in the translocation of protons across the membrane.</text>
</comment>
<evidence type="ECO:0000256" key="2">
    <source>
        <dbReference type="ARBA" id="ARBA00006810"/>
    </source>
</evidence>
<dbReference type="AlphaFoldDB" id="A0A1U7NMW5"/>
<keyword evidence="3 11" id="KW-0813">Transport</keyword>
<dbReference type="PRINTS" id="PR00123">
    <property type="entry name" value="ATPASEA"/>
</dbReference>
<evidence type="ECO:0000313" key="14">
    <source>
        <dbReference type="Proteomes" id="UP000186705"/>
    </source>
</evidence>
<dbReference type="Pfam" id="PF00119">
    <property type="entry name" value="ATP-synt_A"/>
    <property type="match status" value="1"/>
</dbReference>
<evidence type="ECO:0000256" key="7">
    <source>
        <dbReference type="ARBA" id="ARBA00022989"/>
    </source>
</evidence>
<keyword evidence="9 11" id="KW-0472">Membrane</keyword>
<dbReference type="GO" id="GO:0042777">
    <property type="term" value="P:proton motive force-driven plasma membrane ATP synthesis"/>
    <property type="evidence" value="ECO:0007669"/>
    <property type="project" value="TreeGrafter"/>
</dbReference>
<dbReference type="InterPro" id="IPR045082">
    <property type="entry name" value="ATP_syn_F0_a_bact/chloroplast"/>
</dbReference>
<feature type="transmembrane region" description="Helical" evidence="11">
    <location>
        <begin position="81"/>
        <end position="104"/>
    </location>
</feature>
<dbReference type="Gene3D" id="1.20.120.220">
    <property type="entry name" value="ATP synthase, F0 complex, subunit A"/>
    <property type="match status" value="1"/>
</dbReference>
<comment type="similarity">
    <text evidence="2 11 12">Belongs to the ATPase A chain family.</text>
</comment>
<feature type="transmembrane region" description="Helical" evidence="11">
    <location>
        <begin position="205"/>
        <end position="226"/>
    </location>
</feature>
<dbReference type="InterPro" id="IPR000568">
    <property type="entry name" value="ATP_synth_F0_asu"/>
</dbReference>
<dbReference type="SUPFAM" id="SSF81336">
    <property type="entry name" value="F1F0 ATP synthase subunit A"/>
    <property type="match status" value="1"/>
</dbReference>
<keyword evidence="8 11" id="KW-0406">Ion transport</keyword>
<gene>
    <name evidence="11" type="primary">atpB</name>
    <name evidence="13" type="ORF">BO225_05590</name>
</gene>
<keyword evidence="5 11" id="KW-0812">Transmembrane</keyword>
<dbReference type="PROSITE" id="PS00449">
    <property type="entry name" value="ATPASE_A"/>
    <property type="match status" value="1"/>
</dbReference>
<reference evidence="13 14" key="1">
    <citation type="submission" date="2016-11" db="EMBL/GenBank/DDBJ databases">
        <title>Description of two novel members of the family Erysipelotrichaceae: Ileibacterium lipovorans gen. nov., sp. nov. and Dubosiella newyorkensis, gen. nov., sp. nov.</title>
        <authorList>
            <person name="Cox L.M."/>
            <person name="Sohn J."/>
            <person name="Tyrrell K.L."/>
            <person name="Citron D.M."/>
            <person name="Lawson P.A."/>
            <person name="Patel N.B."/>
            <person name="Iizumi T."/>
            <person name="Perez-Perez G.I."/>
            <person name="Goldstein E.J."/>
            <person name="Blaser M.J."/>
        </authorList>
    </citation>
    <scope>NUCLEOTIDE SEQUENCE [LARGE SCALE GENOMIC DNA]</scope>
    <source>
        <strain evidence="13 14">NYU-BL-A4</strain>
    </source>
</reference>
<keyword evidence="10 11" id="KW-0066">ATP synthesis</keyword>
<dbReference type="GO" id="GO:0005886">
    <property type="term" value="C:plasma membrane"/>
    <property type="evidence" value="ECO:0007669"/>
    <property type="project" value="UniProtKB-SubCell"/>
</dbReference>
<evidence type="ECO:0000256" key="10">
    <source>
        <dbReference type="ARBA" id="ARBA00023310"/>
    </source>
</evidence>
<dbReference type="GeneID" id="78275417"/>
<feature type="transmembrane region" description="Helical" evidence="11">
    <location>
        <begin position="22"/>
        <end position="40"/>
    </location>
</feature>
<sequence length="235" mass="26664">MSQVSEIIIRIGDFKLEIQQSIFVWLCICFFSMFFFYFAGKKIEKADPSKAPKGLVYVCEEIYNLILYVVQGNLKETTLHYVPMFGTLILLMLVSNLTGLIGLQNPTSNVSFNATLAVTMWLMWQYQAIKKGGFVARLKELTEPMWLLTPLNIIGELAPPISLTMRLFGNILAGSIITLMIYTLIKNIAPWGYLGLTLTPFIHMYFDVFSGVIQTYIFFTLGSFFLGQQVSKEAE</sequence>
<dbReference type="HAMAP" id="MF_01393">
    <property type="entry name" value="ATP_synth_a_bact"/>
    <property type="match status" value="1"/>
</dbReference>
<comment type="caution">
    <text evidence="13">The sequence shown here is derived from an EMBL/GenBank/DDBJ whole genome shotgun (WGS) entry which is preliminary data.</text>
</comment>
<dbReference type="GO" id="GO:0045259">
    <property type="term" value="C:proton-transporting ATP synthase complex"/>
    <property type="evidence" value="ECO:0007669"/>
    <property type="project" value="UniProtKB-KW"/>
</dbReference>
<accession>A0A1U7NMW5</accession>
<organism evidence="13 14">
    <name type="scientific">Dubosiella newyorkensis</name>
    <dbReference type="NCBI Taxonomy" id="1862672"/>
    <lineage>
        <taxon>Bacteria</taxon>
        <taxon>Bacillati</taxon>
        <taxon>Bacillota</taxon>
        <taxon>Erysipelotrichia</taxon>
        <taxon>Erysipelotrichales</taxon>
        <taxon>Erysipelotrichaceae</taxon>
        <taxon>Dubosiella</taxon>
    </lineage>
</organism>
<proteinExistence type="inferred from homology"/>
<keyword evidence="11" id="KW-1003">Cell membrane</keyword>
<dbReference type="STRING" id="1862672.BO225_05590"/>
<evidence type="ECO:0000256" key="8">
    <source>
        <dbReference type="ARBA" id="ARBA00023065"/>
    </source>
</evidence>
<keyword evidence="14" id="KW-1185">Reference proteome</keyword>
<dbReference type="InterPro" id="IPR023011">
    <property type="entry name" value="ATP_synth_F0_asu_AS"/>
</dbReference>
<evidence type="ECO:0000256" key="4">
    <source>
        <dbReference type="ARBA" id="ARBA00022547"/>
    </source>
</evidence>
<evidence type="ECO:0000256" key="5">
    <source>
        <dbReference type="ARBA" id="ARBA00022692"/>
    </source>
</evidence>
<keyword evidence="4 11" id="KW-0138">CF(0)</keyword>
<keyword evidence="7 11" id="KW-1133">Transmembrane helix</keyword>
<protein>
    <recommendedName>
        <fullName evidence="11 12">ATP synthase subunit a</fullName>
    </recommendedName>
    <alternativeName>
        <fullName evidence="11">ATP synthase F0 sector subunit a</fullName>
    </alternativeName>
    <alternativeName>
        <fullName evidence="11">F-ATPase subunit 6</fullName>
    </alternativeName>
</protein>
<dbReference type="NCBIfam" id="TIGR01131">
    <property type="entry name" value="ATP_synt_6_or_A"/>
    <property type="match status" value="1"/>
</dbReference>
<evidence type="ECO:0000256" key="3">
    <source>
        <dbReference type="ARBA" id="ARBA00022448"/>
    </source>
</evidence>